<accession>A0A495JCU9</accession>
<dbReference type="RefSeq" id="WP_121155184.1">
    <property type="nucleotide sequence ID" value="NZ_RBKT01000001.1"/>
</dbReference>
<evidence type="ECO:0000313" key="2">
    <source>
        <dbReference type="EMBL" id="RKR86840.1"/>
    </source>
</evidence>
<feature type="chain" id="PRO_5019730008" evidence="1">
    <location>
        <begin position="29"/>
        <end position="217"/>
    </location>
</feature>
<gene>
    <name evidence="2" type="ORF">BDK92_1108</name>
</gene>
<dbReference type="AlphaFoldDB" id="A0A495JCU9"/>
<dbReference type="InterPro" id="IPR022435">
    <property type="entry name" value="Surface-anchored_actinobac"/>
</dbReference>
<dbReference type="OrthoDB" id="4424311at2"/>
<evidence type="ECO:0000313" key="3">
    <source>
        <dbReference type="Proteomes" id="UP000277671"/>
    </source>
</evidence>
<evidence type="ECO:0000256" key="1">
    <source>
        <dbReference type="SAM" id="SignalP"/>
    </source>
</evidence>
<proteinExistence type="predicted"/>
<organism evidence="2 3">
    <name type="scientific">Micromonospora pisi</name>
    <dbReference type="NCBI Taxonomy" id="589240"/>
    <lineage>
        <taxon>Bacteria</taxon>
        <taxon>Bacillati</taxon>
        <taxon>Actinomycetota</taxon>
        <taxon>Actinomycetes</taxon>
        <taxon>Micromonosporales</taxon>
        <taxon>Micromonosporaceae</taxon>
        <taxon>Micromonospora</taxon>
    </lineage>
</organism>
<keyword evidence="3" id="KW-1185">Reference proteome</keyword>
<reference evidence="2 3" key="1">
    <citation type="submission" date="2018-10" db="EMBL/GenBank/DDBJ databases">
        <title>Sequencing the genomes of 1000 actinobacteria strains.</title>
        <authorList>
            <person name="Klenk H.-P."/>
        </authorList>
    </citation>
    <scope>NUCLEOTIDE SEQUENCE [LARGE SCALE GENOMIC DNA]</scope>
    <source>
        <strain evidence="2 3">DSM 45175</strain>
    </source>
</reference>
<protein>
    <submittedName>
        <fullName evidence="2">Surface-anchored protein</fullName>
    </submittedName>
</protein>
<dbReference type="EMBL" id="RBKT01000001">
    <property type="protein sequence ID" value="RKR86840.1"/>
    <property type="molecule type" value="Genomic_DNA"/>
</dbReference>
<feature type="signal peptide" evidence="1">
    <location>
        <begin position="1"/>
        <end position="28"/>
    </location>
</feature>
<keyword evidence="1" id="KW-0732">Signal</keyword>
<comment type="caution">
    <text evidence="2">The sequence shown here is derived from an EMBL/GenBank/DDBJ whole genome shotgun (WGS) entry which is preliminary data.</text>
</comment>
<dbReference type="NCBIfam" id="NF038134">
    <property type="entry name" value="choice_anch_M"/>
    <property type="match status" value="1"/>
</dbReference>
<name>A0A495JCU9_9ACTN</name>
<dbReference type="NCBIfam" id="TIGR03769">
    <property type="entry name" value="P_ac_wall_RPT"/>
    <property type="match status" value="1"/>
</dbReference>
<dbReference type="Proteomes" id="UP000277671">
    <property type="component" value="Unassembled WGS sequence"/>
</dbReference>
<sequence>MTLKTRLLGLTSVLTVAATIFTASPAMAATIETGHLDVFDVDYNAANNTLTLDLRTYEPDNDDLSPAGTVLRVVPAATATIPSGTAWQCLGPAGTSMYVAPQTLVSDRLYAGWNTTDVPAAQGPVKLELTGWSGPPGSRFALYTTAGFPATPSFKLNTNPATGCPVSVWPGGIASGTHAHGNWAFSTAGTYTLTFRATALNGAGATSGAVTYTFQAG</sequence>